<gene>
    <name evidence="3" type="ORF">ACFPM7_06175</name>
</gene>
<proteinExistence type="inferred from homology"/>
<name>A0ABW0EIS7_9PSEU</name>
<evidence type="ECO:0000256" key="1">
    <source>
        <dbReference type="ARBA" id="ARBA00007637"/>
    </source>
</evidence>
<organism evidence="3 4">
    <name type="scientific">Actinokineospora guangxiensis</name>
    <dbReference type="NCBI Taxonomy" id="1490288"/>
    <lineage>
        <taxon>Bacteria</taxon>
        <taxon>Bacillati</taxon>
        <taxon>Actinomycetota</taxon>
        <taxon>Actinomycetes</taxon>
        <taxon>Pseudonocardiales</taxon>
        <taxon>Pseudonocardiaceae</taxon>
        <taxon>Actinokineospora</taxon>
    </lineage>
</organism>
<comment type="caution">
    <text evidence="3">The sequence shown here is derived from an EMBL/GenBank/DDBJ whole genome shotgun (WGS) entry which is preliminary data.</text>
</comment>
<evidence type="ECO:0000313" key="3">
    <source>
        <dbReference type="EMBL" id="MFC5286631.1"/>
    </source>
</evidence>
<dbReference type="Proteomes" id="UP001596157">
    <property type="component" value="Unassembled WGS sequence"/>
</dbReference>
<dbReference type="SUPFAM" id="SSF51735">
    <property type="entry name" value="NAD(P)-binding Rossmann-fold domains"/>
    <property type="match status" value="1"/>
</dbReference>
<keyword evidence="4" id="KW-1185">Reference proteome</keyword>
<dbReference type="EMBL" id="JBHSKF010000002">
    <property type="protein sequence ID" value="MFC5286631.1"/>
    <property type="molecule type" value="Genomic_DNA"/>
</dbReference>
<accession>A0ABW0EIS7</accession>
<dbReference type="InterPro" id="IPR001509">
    <property type="entry name" value="Epimerase_deHydtase"/>
</dbReference>
<protein>
    <submittedName>
        <fullName evidence="3">NAD-dependent epimerase/dehydratase family protein</fullName>
    </submittedName>
</protein>
<feature type="domain" description="NAD-dependent epimerase/dehydratase" evidence="2">
    <location>
        <begin position="7"/>
        <end position="243"/>
    </location>
</feature>
<dbReference type="InterPro" id="IPR036291">
    <property type="entry name" value="NAD(P)-bd_dom_sf"/>
</dbReference>
<dbReference type="RefSeq" id="WP_378244744.1">
    <property type="nucleotide sequence ID" value="NZ_JBHSKF010000002.1"/>
</dbReference>
<evidence type="ECO:0000313" key="4">
    <source>
        <dbReference type="Proteomes" id="UP001596157"/>
    </source>
</evidence>
<dbReference type="PANTHER" id="PTHR43000">
    <property type="entry name" value="DTDP-D-GLUCOSE 4,6-DEHYDRATASE-RELATED"/>
    <property type="match status" value="1"/>
</dbReference>
<dbReference type="PRINTS" id="PR01713">
    <property type="entry name" value="NUCEPIMERASE"/>
</dbReference>
<sequence length="317" mass="34292">MTGRTHLVTGADGFVGSHLVDELVRRGERVVAVVRRTSRSQATRRFRNLEPATVERLAGLVHVDLAGPDAVSALVAADADVWFHLAADAYVPASLDQPASVSLANVASTVAVLEAARAARPEHLLVTSSSEVYGSHPRAITEEDALHPSTPYAASKVACDRLAWSYRNSFDLPVTIVRPFNCYGPRHVYDVIPIFLVKALRGEPLTINGTGRQTRDFTYVSDTVDAFLRLAGLAPAGKVYNIGTGVDHEVGEVAAAVVELTGSRSDIRHGPARAGEVLKLLCDATALRAATGWTPRHDLREGLRHNIAWLRERGTEW</sequence>
<dbReference type="Gene3D" id="3.40.50.720">
    <property type="entry name" value="NAD(P)-binding Rossmann-like Domain"/>
    <property type="match status" value="1"/>
</dbReference>
<evidence type="ECO:0000259" key="2">
    <source>
        <dbReference type="Pfam" id="PF01370"/>
    </source>
</evidence>
<comment type="similarity">
    <text evidence="1">Belongs to the NAD(P)-dependent epimerase/dehydratase family.</text>
</comment>
<dbReference type="Pfam" id="PF01370">
    <property type="entry name" value="Epimerase"/>
    <property type="match status" value="1"/>
</dbReference>
<reference evidence="4" key="1">
    <citation type="journal article" date="2019" name="Int. J. Syst. Evol. Microbiol.">
        <title>The Global Catalogue of Microorganisms (GCM) 10K type strain sequencing project: providing services to taxonomists for standard genome sequencing and annotation.</title>
        <authorList>
            <consortium name="The Broad Institute Genomics Platform"/>
            <consortium name="The Broad Institute Genome Sequencing Center for Infectious Disease"/>
            <person name="Wu L."/>
            <person name="Ma J."/>
        </authorList>
    </citation>
    <scope>NUCLEOTIDE SEQUENCE [LARGE SCALE GENOMIC DNA]</scope>
    <source>
        <strain evidence="4">CCUG 59778</strain>
    </source>
</reference>